<comment type="subcellular location">
    <subcellularLocation>
        <location evidence="7">Cytoplasm</location>
    </subcellularLocation>
</comment>
<dbReference type="HAMAP" id="MF_00375">
    <property type="entry name" value="HemL_aminotrans_3"/>
    <property type="match status" value="1"/>
</dbReference>
<name>A0ABP8V4Q1_9GAMM</name>
<dbReference type="PROSITE" id="PS00600">
    <property type="entry name" value="AA_TRANSFER_CLASS_3"/>
    <property type="match status" value="1"/>
</dbReference>
<dbReference type="CDD" id="cd00610">
    <property type="entry name" value="OAT_like"/>
    <property type="match status" value="1"/>
</dbReference>
<keyword evidence="6 7" id="KW-0627">Porphyrin biosynthesis</keyword>
<accession>A0ABP8V4Q1</accession>
<keyword evidence="5 7" id="KW-0413">Isomerase</keyword>
<proteinExistence type="inferred from homology"/>
<keyword evidence="4 7" id="KW-0663">Pyridoxal phosphate</keyword>
<feature type="modified residue" description="N6-(pyridoxal phosphate)lysine" evidence="7">
    <location>
        <position position="265"/>
    </location>
</feature>
<evidence type="ECO:0000313" key="9">
    <source>
        <dbReference type="Proteomes" id="UP001500604"/>
    </source>
</evidence>
<dbReference type="PANTHER" id="PTHR43713:SF3">
    <property type="entry name" value="GLUTAMATE-1-SEMIALDEHYDE 2,1-AMINOMUTASE 1, CHLOROPLASTIC-RELATED"/>
    <property type="match status" value="1"/>
</dbReference>
<protein>
    <recommendedName>
        <fullName evidence="7">Glutamate-1-semialdehyde 2,1-aminomutase</fullName>
        <shortName evidence="7">GSA</shortName>
        <ecNumber evidence="7">5.4.3.8</ecNumber>
    </recommendedName>
    <alternativeName>
        <fullName evidence="7">Glutamate-1-semialdehyde aminotransferase</fullName>
        <shortName evidence="7">GSA-AT</shortName>
    </alternativeName>
</protein>
<comment type="subunit">
    <text evidence="7">Homodimer.</text>
</comment>
<evidence type="ECO:0000256" key="6">
    <source>
        <dbReference type="ARBA" id="ARBA00023244"/>
    </source>
</evidence>
<evidence type="ECO:0000256" key="3">
    <source>
        <dbReference type="ARBA" id="ARBA00008981"/>
    </source>
</evidence>
<dbReference type="EMBL" id="BAABFL010000443">
    <property type="protein sequence ID" value="GAA4651223.1"/>
    <property type="molecule type" value="Genomic_DNA"/>
</dbReference>
<dbReference type="Gene3D" id="3.40.640.10">
    <property type="entry name" value="Type I PLP-dependent aspartate aminotransferase-like (Major domain)"/>
    <property type="match status" value="1"/>
</dbReference>
<dbReference type="InterPro" id="IPR004639">
    <property type="entry name" value="4pyrrol_synth_GluAld_NH2Trfase"/>
</dbReference>
<dbReference type="SUPFAM" id="SSF53383">
    <property type="entry name" value="PLP-dependent transferases"/>
    <property type="match status" value="1"/>
</dbReference>
<evidence type="ECO:0000313" key="8">
    <source>
        <dbReference type="EMBL" id="GAA4651223.1"/>
    </source>
</evidence>
<dbReference type="Gene3D" id="3.90.1150.10">
    <property type="entry name" value="Aspartate Aminotransferase, domain 1"/>
    <property type="match status" value="1"/>
</dbReference>
<comment type="catalytic activity">
    <reaction evidence="7">
        <text>(S)-4-amino-5-oxopentanoate = 5-aminolevulinate</text>
        <dbReference type="Rhea" id="RHEA:14265"/>
        <dbReference type="ChEBI" id="CHEBI:57501"/>
        <dbReference type="ChEBI" id="CHEBI:356416"/>
        <dbReference type="EC" id="5.4.3.8"/>
    </reaction>
</comment>
<dbReference type="InterPro" id="IPR015421">
    <property type="entry name" value="PyrdxlP-dep_Trfase_major"/>
</dbReference>
<evidence type="ECO:0000256" key="1">
    <source>
        <dbReference type="ARBA" id="ARBA00001933"/>
    </source>
</evidence>
<evidence type="ECO:0000256" key="4">
    <source>
        <dbReference type="ARBA" id="ARBA00022898"/>
    </source>
</evidence>
<comment type="similarity">
    <text evidence="3 7">Belongs to the class-III pyridoxal-phosphate-dependent aminotransferase family. HemL subfamily.</text>
</comment>
<comment type="pathway">
    <text evidence="2">Porphyrin-containing compound metabolism; protoporphyrin-IX biosynthesis; 5-aminolevulinate from L-glutamyl-tRNA(Glu): step 2/2.</text>
</comment>
<keyword evidence="9" id="KW-1185">Reference proteome</keyword>
<comment type="caution">
    <text evidence="8">The sequence shown here is derived from an EMBL/GenBank/DDBJ whole genome shotgun (WGS) entry which is preliminary data.</text>
</comment>
<dbReference type="NCBIfam" id="TIGR00713">
    <property type="entry name" value="hemL"/>
    <property type="match status" value="1"/>
</dbReference>
<evidence type="ECO:0000256" key="7">
    <source>
        <dbReference type="HAMAP-Rule" id="MF_00375"/>
    </source>
</evidence>
<evidence type="ECO:0000256" key="5">
    <source>
        <dbReference type="ARBA" id="ARBA00023235"/>
    </source>
</evidence>
<sequence length="427" mass="45747">MNRSESLFQQAQRHIPGGVNSPVRAFKGVGGTPVFFRRADGARMYDEDGKAYIDYIGSWGPMIVGHNHPRVIAAVQEQVKLGLSFGAPTAIEISMADKVCELVPSMDMVRMVNSGTEATMSAIRLARGYTGRDKIVKFEGCYHGHSDSLLVKAGSGALTLGVPNSPGVPADLAAHTITLTYNDLDSVRKAFAETGDEIACIIVEPVAGNMNCIPPVPGFLEGLREICDEHDTVLIFDEVMTGFRVSLGGAQGYYGVTPDLTTLGKVIGGGMPVGAFGGRREIMEHIAPLGPVYQAGTLSGNPVAMSAGLTVLDLITEPGFHEQLSQRVTRLLSGLQERADAAGIPFTTSQAGAMFGVFFTDQERIERFDQVMRCDSERFGRFFHAMLEEGIYLAPSAFEAGFISSAHSDTDIDETLAAAEKAFARIA</sequence>
<dbReference type="Pfam" id="PF00202">
    <property type="entry name" value="Aminotran_3"/>
    <property type="match status" value="1"/>
</dbReference>
<dbReference type="RefSeq" id="WP_345197572.1">
    <property type="nucleotide sequence ID" value="NZ_BAABFL010000443.1"/>
</dbReference>
<evidence type="ECO:0000256" key="2">
    <source>
        <dbReference type="ARBA" id="ARBA00004819"/>
    </source>
</evidence>
<dbReference type="InterPro" id="IPR049704">
    <property type="entry name" value="Aminotrans_3_PPA_site"/>
</dbReference>
<dbReference type="Proteomes" id="UP001500604">
    <property type="component" value="Unassembled WGS sequence"/>
</dbReference>
<dbReference type="PANTHER" id="PTHR43713">
    <property type="entry name" value="GLUTAMATE-1-SEMIALDEHYDE 2,1-AMINOMUTASE"/>
    <property type="match status" value="1"/>
</dbReference>
<gene>
    <name evidence="7 8" type="primary">hemL</name>
    <name evidence="8" type="ORF">GCM10023116_35060</name>
</gene>
<organism evidence="8 9">
    <name type="scientific">Kistimonas scapharcae</name>
    <dbReference type="NCBI Taxonomy" id="1036133"/>
    <lineage>
        <taxon>Bacteria</taxon>
        <taxon>Pseudomonadati</taxon>
        <taxon>Pseudomonadota</taxon>
        <taxon>Gammaproteobacteria</taxon>
        <taxon>Oceanospirillales</taxon>
        <taxon>Endozoicomonadaceae</taxon>
        <taxon>Kistimonas</taxon>
    </lineage>
</organism>
<reference evidence="9" key="1">
    <citation type="journal article" date="2019" name="Int. J. Syst. Evol. Microbiol.">
        <title>The Global Catalogue of Microorganisms (GCM) 10K type strain sequencing project: providing services to taxonomists for standard genome sequencing and annotation.</title>
        <authorList>
            <consortium name="The Broad Institute Genomics Platform"/>
            <consortium name="The Broad Institute Genome Sequencing Center for Infectious Disease"/>
            <person name="Wu L."/>
            <person name="Ma J."/>
        </authorList>
    </citation>
    <scope>NUCLEOTIDE SEQUENCE [LARGE SCALE GENOMIC DNA]</scope>
    <source>
        <strain evidence="9">JCM 17805</strain>
    </source>
</reference>
<comment type="cofactor">
    <cofactor evidence="1 7">
        <name>pyridoxal 5'-phosphate</name>
        <dbReference type="ChEBI" id="CHEBI:597326"/>
    </cofactor>
</comment>
<dbReference type="InterPro" id="IPR015424">
    <property type="entry name" value="PyrdxlP-dep_Trfase"/>
</dbReference>
<dbReference type="NCBIfam" id="NF000818">
    <property type="entry name" value="PRK00062.1"/>
    <property type="match status" value="1"/>
</dbReference>
<dbReference type="InterPro" id="IPR005814">
    <property type="entry name" value="Aminotrans_3"/>
</dbReference>
<keyword evidence="7" id="KW-0963">Cytoplasm</keyword>
<dbReference type="EC" id="5.4.3.8" evidence="7"/>
<dbReference type="InterPro" id="IPR015422">
    <property type="entry name" value="PyrdxlP-dep_Trfase_small"/>
</dbReference>